<gene>
    <name evidence="2" type="ORF">NDU88_004729</name>
</gene>
<keyword evidence="3" id="KW-1185">Reference proteome</keyword>
<dbReference type="AlphaFoldDB" id="A0AAV7W9E7"/>
<name>A0AAV7W9E7_PLEWA</name>
<feature type="non-terminal residue" evidence="2">
    <location>
        <position position="63"/>
    </location>
</feature>
<feature type="non-terminal residue" evidence="2">
    <location>
        <position position="1"/>
    </location>
</feature>
<reference evidence="2" key="1">
    <citation type="journal article" date="2022" name="bioRxiv">
        <title>Sequencing and chromosome-scale assembly of the giantPleurodeles waltlgenome.</title>
        <authorList>
            <person name="Brown T."/>
            <person name="Elewa A."/>
            <person name="Iarovenko S."/>
            <person name="Subramanian E."/>
            <person name="Araus A.J."/>
            <person name="Petzold A."/>
            <person name="Susuki M."/>
            <person name="Suzuki K.-i.T."/>
            <person name="Hayashi T."/>
            <person name="Toyoda A."/>
            <person name="Oliveira C."/>
            <person name="Osipova E."/>
            <person name="Leigh N.D."/>
            <person name="Simon A."/>
            <person name="Yun M.H."/>
        </authorList>
    </citation>
    <scope>NUCLEOTIDE SEQUENCE</scope>
    <source>
        <strain evidence="2">20211129_DDA</strain>
        <tissue evidence="2">Liver</tissue>
    </source>
</reference>
<comment type="caution">
    <text evidence="2">The sequence shown here is derived from an EMBL/GenBank/DDBJ whole genome shotgun (WGS) entry which is preliminary data.</text>
</comment>
<accession>A0AAV7W9E7</accession>
<proteinExistence type="predicted"/>
<evidence type="ECO:0000313" key="3">
    <source>
        <dbReference type="Proteomes" id="UP001066276"/>
    </source>
</evidence>
<feature type="region of interest" description="Disordered" evidence="1">
    <location>
        <begin position="37"/>
        <end position="63"/>
    </location>
</feature>
<feature type="compositionally biased region" description="Low complexity" evidence="1">
    <location>
        <begin position="37"/>
        <end position="49"/>
    </location>
</feature>
<dbReference type="EMBL" id="JANPWB010000002">
    <property type="protein sequence ID" value="KAJ1209351.1"/>
    <property type="molecule type" value="Genomic_DNA"/>
</dbReference>
<organism evidence="2 3">
    <name type="scientific">Pleurodeles waltl</name>
    <name type="common">Iberian ribbed newt</name>
    <dbReference type="NCBI Taxonomy" id="8319"/>
    <lineage>
        <taxon>Eukaryota</taxon>
        <taxon>Metazoa</taxon>
        <taxon>Chordata</taxon>
        <taxon>Craniata</taxon>
        <taxon>Vertebrata</taxon>
        <taxon>Euteleostomi</taxon>
        <taxon>Amphibia</taxon>
        <taxon>Batrachia</taxon>
        <taxon>Caudata</taxon>
        <taxon>Salamandroidea</taxon>
        <taxon>Salamandridae</taxon>
        <taxon>Pleurodelinae</taxon>
        <taxon>Pleurodeles</taxon>
    </lineage>
</organism>
<sequence length="63" mass="6664">TRRVPVRQVREMKVPPPQVLGRWLCWPQCRVSARVRSNSASTDAAAGGAADEGEVSSVAMAGG</sequence>
<evidence type="ECO:0000256" key="1">
    <source>
        <dbReference type="SAM" id="MobiDB-lite"/>
    </source>
</evidence>
<dbReference type="Proteomes" id="UP001066276">
    <property type="component" value="Chromosome 1_2"/>
</dbReference>
<evidence type="ECO:0000313" key="2">
    <source>
        <dbReference type="EMBL" id="KAJ1209351.1"/>
    </source>
</evidence>
<protein>
    <submittedName>
        <fullName evidence="2">Uncharacterized protein</fullName>
    </submittedName>
</protein>